<dbReference type="GO" id="GO:0005634">
    <property type="term" value="C:nucleus"/>
    <property type="evidence" value="ECO:0007669"/>
    <property type="project" value="TreeGrafter"/>
</dbReference>
<keyword evidence="1" id="KW-0539">Nucleus</keyword>
<keyword evidence="4" id="KW-1185">Reference proteome</keyword>
<dbReference type="PANTHER" id="PTHR37534">
    <property type="entry name" value="TRANSCRIPTIONAL ACTIVATOR PROTEIN UGA3"/>
    <property type="match status" value="1"/>
</dbReference>
<comment type="caution">
    <text evidence="3">The sequence shown here is derived from an EMBL/GenBank/DDBJ whole genome shotgun (WGS) entry which is preliminary data.</text>
</comment>
<organism evidence="3 4">
    <name type="scientific">Conoideocrella luteorostrata</name>
    <dbReference type="NCBI Taxonomy" id="1105319"/>
    <lineage>
        <taxon>Eukaryota</taxon>
        <taxon>Fungi</taxon>
        <taxon>Dikarya</taxon>
        <taxon>Ascomycota</taxon>
        <taxon>Pezizomycotina</taxon>
        <taxon>Sordariomycetes</taxon>
        <taxon>Hypocreomycetidae</taxon>
        <taxon>Hypocreales</taxon>
        <taxon>Clavicipitaceae</taxon>
        <taxon>Conoideocrella</taxon>
    </lineage>
</organism>
<evidence type="ECO:0000256" key="2">
    <source>
        <dbReference type="SAM" id="MobiDB-lite"/>
    </source>
</evidence>
<protein>
    <submittedName>
        <fullName evidence="3">Uncharacterized protein</fullName>
    </submittedName>
</protein>
<sequence>MGNLSEDAEVVRDLAIGGDASPPSTYSTYFSPSASISPPQDQSTDFDHSSLQNDEQSTVLHYTHNPNLDSAGCIPKPACKYPAFHSHDDSQDHSPVIPKTPSVSYLHSPENNIISPIVSIHNPESSGIIHLSSPKWPITEHQEAMLFRYFIDKLSPLFDMCDDERHFEKIVPRRAVFCPPLMNAMLAASAKLLSRLDGFDGVTVDKYHQDCLNALIPAMSSSAAAMDENLLPAIVILRYMEELDEPLTAPAPESHLLGTRVFVAAQEDMCGSTGLWRAAYWLALRQEIHFAFVQTRPIHSSFVLEKAEQVIRQDDDDSGCSYANLMILQCAACIRYCYGSDTQSHLAWQSLKDRLDILWQNRPWMFYPMHAQDHLPDALPVQQYLNSAVVTGVQHWLLAQILMAAHNPTTPKLGPGQARAAREVDTEIKTNVRLLCGIAEV</sequence>
<dbReference type="GO" id="GO:0000976">
    <property type="term" value="F:transcription cis-regulatory region binding"/>
    <property type="evidence" value="ECO:0007669"/>
    <property type="project" value="TreeGrafter"/>
</dbReference>
<feature type="compositionally biased region" description="Polar residues" evidence="2">
    <location>
        <begin position="36"/>
        <end position="54"/>
    </location>
</feature>
<dbReference type="AlphaFoldDB" id="A0AAJ0CUS7"/>
<gene>
    <name evidence="3" type="ORF">QQS21_002750</name>
</gene>
<dbReference type="PANTHER" id="PTHR37534:SF2">
    <property type="entry name" value="N-ACETYLTRANSFERASE DOMAIN-CONTAINING PROTEIN"/>
    <property type="match status" value="1"/>
</dbReference>
<dbReference type="Proteomes" id="UP001251528">
    <property type="component" value="Unassembled WGS sequence"/>
</dbReference>
<dbReference type="GO" id="GO:0045944">
    <property type="term" value="P:positive regulation of transcription by RNA polymerase II"/>
    <property type="evidence" value="ECO:0007669"/>
    <property type="project" value="TreeGrafter"/>
</dbReference>
<evidence type="ECO:0000256" key="1">
    <source>
        <dbReference type="ARBA" id="ARBA00023242"/>
    </source>
</evidence>
<proteinExistence type="predicted"/>
<feature type="region of interest" description="Disordered" evidence="2">
    <location>
        <begin position="1"/>
        <end position="54"/>
    </location>
</feature>
<evidence type="ECO:0000313" key="4">
    <source>
        <dbReference type="Proteomes" id="UP001251528"/>
    </source>
</evidence>
<dbReference type="EMBL" id="JASWJB010000033">
    <property type="protein sequence ID" value="KAK2608761.1"/>
    <property type="molecule type" value="Genomic_DNA"/>
</dbReference>
<dbReference type="GO" id="GO:0003700">
    <property type="term" value="F:DNA-binding transcription factor activity"/>
    <property type="evidence" value="ECO:0007669"/>
    <property type="project" value="TreeGrafter"/>
</dbReference>
<reference evidence="3" key="1">
    <citation type="submission" date="2023-06" db="EMBL/GenBank/DDBJ databases">
        <title>Conoideocrella luteorostrata (Hypocreales: Clavicipitaceae), a potential biocontrol fungus for elongate hemlock scale in United States Christmas tree production areas.</title>
        <authorList>
            <person name="Barrett H."/>
            <person name="Lovett B."/>
            <person name="Macias A.M."/>
            <person name="Stajich J.E."/>
            <person name="Kasson M.T."/>
        </authorList>
    </citation>
    <scope>NUCLEOTIDE SEQUENCE</scope>
    <source>
        <strain evidence="3">ARSEF 14590</strain>
    </source>
</reference>
<accession>A0AAJ0CUS7</accession>
<name>A0AAJ0CUS7_9HYPO</name>
<evidence type="ECO:0000313" key="3">
    <source>
        <dbReference type="EMBL" id="KAK2608761.1"/>
    </source>
</evidence>
<feature type="compositionally biased region" description="Low complexity" evidence="2">
    <location>
        <begin position="20"/>
        <end position="35"/>
    </location>
</feature>